<proteinExistence type="predicted"/>
<dbReference type="OrthoDB" id="10341553at2759"/>
<sequence>MSYWMEMSCGKAASALFVNCIVAKLWISMYRGSMMFMSKADGKKTLESKDFRMTHMAQLNNSEYSGPLIAVLLYLHSQGVEADMACVLVVMGSIIHMWGLVILGPLGGPGLGGWTAVMGALPRYAGMFLLAIALQKCTAKDIGQFSAANIARYDRVGVPGA</sequence>
<accession>A0A9W7A619</accession>
<evidence type="ECO:0000313" key="2">
    <source>
        <dbReference type="EMBL" id="GMH66432.1"/>
    </source>
</evidence>
<protein>
    <submittedName>
        <fullName evidence="2">Uncharacterized protein</fullName>
    </submittedName>
</protein>
<keyword evidence="1" id="KW-0472">Membrane</keyword>
<dbReference type="EMBL" id="BRXZ01002615">
    <property type="protein sequence ID" value="GMH66432.1"/>
    <property type="molecule type" value="Genomic_DNA"/>
</dbReference>
<evidence type="ECO:0000313" key="3">
    <source>
        <dbReference type="Proteomes" id="UP001165082"/>
    </source>
</evidence>
<keyword evidence="1" id="KW-1133">Transmembrane helix</keyword>
<dbReference type="AlphaFoldDB" id="A0A9W7A619"/>
<dbReference type="Proteomes" id="UP001165082">
    <property type="component" value="Unassembled WGS sequence"/>
</dbReference>
<gene>
    <name evidence="2" type="ORF">TrRE_jg9158</name>
</gene>
<comment type="caution">
    <text evidence="2">The sequence shown here is derived from an EMBL/GenBank/DDBJ whole genome shotgun (WGS) entry which is preliminary data.</text>
</comment>
<name>A0A9W7A619_9STRA</name>
<feature type="transmembrane region" description="Helical" evidence="1">
    <location>
        <begin position="12"/>
        <end position="30"/>
    </location>
</feature>
<organism evidence="2 3">
    <name type="scientific">Triparma retinervis</name>
    <dbReference type="NCBI Taxonomy" id="2557542"/>
    <lineage>
        <taxon>Eukaryota</taxon>
        <taxon>Sar</taxon>
        <taxon>Stramenopiles</taxon>
        <taxon>Ochrophyta</taxon>
        <taxon>Bolidophyceae</taxon>
        <taxon>Parmales</taxon>
        <taxon>Triparmaceae</taxon>
        <taxon>Triparma</taxon>
    </lineage>
</organism>
<keyword evidence="3" id="KW-1185">Reference proteome</keyword>
<keyword evidence="1" id="KW-0812">Transmembrane</keyword>
<reference evidence="2" key="1">
    <citation type="submission" date="2022-07" db="EMBL/GenBank/DDBJ databases">
        <title>Genome analysis of Parmales, a sister group of diatoms, reveals the evolutionary specialization of diatoms from phago-mixotrophs to photoautotrophs.</title>
        <authorList>
            <person name="Ban H."/>
            <person name="Sato S."/>
            <person name="Yoshikawa S."/>
            <person name="Kazumasa Y."/>
            <person name="Nakamura Y."/>
            <person name="Ichinomiya M."/>
            <person name="Saitoh K."/>
            <person name="Sato N."/>
            <person name="Blanc-Mathieu R."/>
            <person name="Endo H."/>
            <person name="Kuwata A."/>
            <person name="Ogata H."/>
        </authorList>
    </citation>
    <scope>NUCLEOTIDE SEQUENCE</scope>
</reference>
<feature type="transmembrane region" description="Helical" evidence="1">
    <location>
        <begin position="112"/>
        <end position="134"/>
    </location>
</feature>
<evidence type="ECO:0000256" key="1">
    <source>
        <dbReference type="SAM" id="Phobius"/>
    </source>
</evidence>
<feature type="transmembrane region" description="Helical" evidence="1">
    <location>
        <begin position="85"/>
        <end position="106"/>
    </location>
</feature>